<dbReference type="GO" id="GO:0005886">
    <property type="term" value="C:plasma membrane"/>
    <property type="evidence" value="ECO:0007669"/>
    <property type="project" value="TreeGrafter"/>
</dbReference>
<dbReference type="EMBL" id="JACHWB010000001">
    <property type="protein sequence ID" value="MBB3018074.1"/>
    <property type="molecule type" value="Genomic_DNA"/>
</dbReference>
<dbReference type="PANTHER" id="PTHR30441:SF4">
    <property type="entry name" value="PROTEIN ASMA"/>
    <property type="match status" value="1"/>
</dbReference>
<accession>A0A7W4VIZ2</accession>
<evidence type="ECO:0000256" key="1">
    <source>
        <dbReference type="SAM" id="MobiDB-lite"/>
    </source>
</evidence>
<evidence type="ECO:0000259" key="2">
    <source>
        <dbReference type="Pfam" id="PF05170"/>
    </source>
</evidence>
<keyword evidence="4" id="KW-1185">Reference proteome</keyword>
<dbReference type="AlphaFoldDB" id="A0A7W4VIZ2"/>
<feature type="domain" description="AsmA" evidence="2">
    <location>
        <begin position="6"/>
        <end position="124"/>
    </location>
</feature>
<comment type="caution">
    <text evidence="3">The sequence shown here is derived from an EMBL/GenBank/DDBJ whole genome shotgun (WGS) entry which is preliminary data.</text>
</comment>
<evidence type="ECO:0000313" key="4">
    <source>
        <dbReference type="Proteomes" id="UP000532010"/>
    </source>
</evidence>
<dbReference type="RefSeq" id="WP_183447871.1">
    <property type="nucleotide sequence ID" value="NZ_JACHWB010000001.1"/>
</dbReference>
<dbReference type="PANTHER" id="PTHR30441">
    <property type="entry name" value="DUF748 DOMAIN-CONTAINING PROTEIN"/>
    <property type="match status" value="1"/>
</dbReference>
<reference evidence="3 4" key="1">
    <citation type="submission" date="2020-08" db="EMBL/GenBank/DDBJ databases">
        <title>The Agave Microbiome: Exploring the role of microbial communities in plant adaptations to desert environments.</title>
        <authorList>
            <person name="Partida-Martinez L.P."/>
        </authorList>
    </citation>
    <scope>NUCLEOTIDE SEQUENCE [LARGE SCALE GENOMIC DNA]</scope>
    <source>
        <strain evidence="3 4">AT3.9</strain>
    </source>
</reference>
<sequence>MRDILTIIASIVILILAIAVAAPPFIAWEAHRDTIDQMIARASGTEAQTEGGIGIRLLPEPRIILDRLRLGGKTPDSPVLTADDVWAEVALTPLLRGEVRFTETRVGRADIRIPVSGDGEWRLPPELVSGSGRAREWAIENLSVGQLLVTTQSASTGRTNQAFAENVLIEGQKLIGPWRVEGTTSGVPFRLVTGELAEDKTIQVKLSGGGDVYPRFDLDARLGLSEGAGEAATPNVSGKAKILFGPPAQLAAAGIPIPIVVETEFKTVPGAVELNPVSLEAGEGGASLRMTGEGRVGLNDPRISLRLEGRRLDADSFILSGNGQDFKSRLQQWSLPLIRVPIDLDLKIDSIGLGQEDLTNANLRLSLDTGRAQLDRIEFTAPGDTKVALEGQLGLTTRGGINGKVALASKASDRLARYLAKINLNSPLLTALDGRPVELSSEVAFSNPVLSFNRLRLKMGESTLTGNVRYTAPEANERGRLEAQVGLQGLNLDDLPQVSSVFQATENLDVGFILDARGVSAGRSPATGRITARILSDGPALLVETLDIVDLAGANARVRGRIAPDGSGRISGKVTAQRADPLVDLLGSVWIGGISKLVPHFVREGALDLDVASERVAPAPGSTELRLRTTATGRMANGPFEGQVESIDGRTESLTLSLSTDNTGRWVNRPNMAGLNQPSRIDLRGSRVGSGRFSVVLTGDVAGAKVATTRPFALSEGDDVVDSGEAEIATPDITPFLRLLGDGAGVAPPVPVSGRVTLGRERGATLLDINAKVSNEPVQARLVAASRSEISGEVSLGRLSMPWLTAALALNVPGDQSTTAIWSTAQFGQSGRLVSGGQVTFRVGTLELGRGLQATRAAFVVGAQPDGIAIRNLEATMGPGRITGTATITRQGAVATIVGEGALDRVPLWALTGSTPFEAILSGPLRFGAAGSSLSELVANLGGAGEWQVANLRIPAADPNVFDRALKRALGENDPLVEGKAEAILGMELGRAPLNTGLVRTSAALVSGMLRLSPFVAESGPAVWQGGITYDLKTLQLDARGALTAKTAPAEWVGAPPSIGLNWQGSLTAPVRQIDAGPFRNGLAAIVLKRELEKIEAFERAAAERQRQIEAQREAERQRVKAAEEEALRQAKARAEAERARREAERLQSEQRRQPEEPKPAPSQTSLPPLNPPLEVAPPPSVYGAPPIR</sequence>
<dbReference type="Proteomes" id="UP000532010">
    <property type="component" value="Unassembled WGS sequence"/>
</dbReference>
<dbReference type="GO" id="GO:0090313">
    <property type="term" value="P:regulation of protein targeting to membrane"/>
    <property type="evidence" value="ECO:0007669"/>
    <property type="project" value="TreeGrafter"/>
</dbReference>
<organism evidence="3 4">
    <name type="scientific">Microvirga lupini</name>
    <dbReference type="NCBI Taxonomy" id="420324"/>
    <lineage>
        <taxon>Bacteria</taxon>
        <taxon>Pseudomonadati</taxon>
        <taxon>Pseudomonadota</taxon>
        <taxon>Alphaproteobacteria</taxon>
        <taxon>Hyphomicrobiales</taxon>
        <taxon>Methylobacteriaceae</taxon>
        <taxon>Microvirga</taxon>
    </lineage>
</organism>
<feature type="region of interest" description="Disordered" evidence="1">
    <location>
        <begin position="1122"/>
        <end position="1189"/>
    </location>
</feature>
<feature type="compositionally biased region" description="Basic and acidic residues" evidence="1">
    <location>
        <begin position="1122"/>
        <end position="1159"/>
    </location>
</feature>
<dbReference type="Pfam" id="PF05170">
    <property type="entry name" value="AsmA"/>
    <property type="match status" value="1"/>
</dbReference>
<dbReference type="InterPro" id="IPR007844">
    <property type="entry name" value="AsmA"/>
</dbReference>
<protein>
    <recommendedName>
        <fullName evidence="2">AsmA domain-containing protein</fullName>
    </recommendedName>
</protein>
<proteinExistence type="predicted"/>
<evidence type="ECO:0000313" key="3">
    <source>
        <dbReference type="EMBL" id="MBB3018074.1"/>
    </source>
</evidence>
<feature type="compositionally biased region" description="Pro residues" evidence="1">
    <location>
        <begin position="1169"/>
        <end position="1181"/>
    </location>
</feature>
<name>A0A7W4VIZ2_9HYPH</name>
<gene>
    <name evidence="3" type="ORF">FHR70_001114</name>
</gene>
<dbReference type="InterPro" id="IPR052894">
    <property type="entry name" value="AsmA-related"/>
</dbReference>